<feature type="domain" description="Transcriptional regulator DauR-like HTH" evidence="2">
    <location>
        <begin position="146"/>
        <end position="206"/>
    </location>
</feature>
<dbReference type="InterPro" id="IPR039445">
    <property type="entry name" value="DauR-like_HTH"/>
</dbReference>
<evidence type="ECO:0000259" key="2">
    <source>
        <dbReference type="Pfam" id="PF13309"/>
    </source>
</evidence>
<dbReference type="Pfam" id="PF08348">
    <property type="entry name" value="PAS_6"/>
    <property type="match status" value="1"/>
</dbReference>
<dbReference type="Pfam" id="PF13309">
    <property type="entry name" value="HTH_22"/>
    <property type="match status" value="1"/>
</dbReference>
<accession>A0ABY5JPP8</accession>
<dbReference type="Proteomes" id="UP001059773">
    <property type="component" value="Chromosome"/>
</dbReference>
<reference evidence="3" key="1">
    <citation type="submission" date="2022-07" db="EMBL/GenBank/DDBJ databases">
        <title>FELIX.</title>
        <authorList>
            <person name="Wan K.H."/>
            <person name="Park S."/>
            <person name="Lawrence Q."/>
            <person name="Eichenberger J.P."/>
            <person name="Booth B.W."/>
            <person name="Piaggio A.J."/>
            <person name="Chandler J.C."/>
            <person name="Franklin A.B."/>
            <person name="Celniker S.E."/>
        </authorList>
    </citation>
    <scope>NUCLEOTIDE SEQUENCE</scope>
    <source>
        <strain evidence="3">QA-1986 374</strain>
    </source>
</reference>
<organism evidence="3 4">
    <name type="scientific">Oceanobacillus jeddahense</name>
    <dbReference type="NCBI Taxonomy" id="1462527"/>
    <lineage>
        <taxon>Bacteria</taxon>
        <taxon>Bacillati</taxon>
        <taxon>Bacillota</taxon>
        <taxon>Bacilli</taxon>
        <taxon>Bacillales</taxon>
        <taxon>Bacillaceae</taxon>
        <taxon>Oceanobacillus</taxon>
    </lineage>
</organism>
<dbReference type="InterPro" id="IPR013559">
    <property type="entry name" value="YheO"/>
</dbReference>
<dbReference type="EMBL" id="CP101914">
    <property type="protein sequence ID" value="UUI02267.1"/>
    <property type="molecule type" value="Genomic_DNA"/>
</dbReference>
<dbReference type="PANTHER" id="PTHR35568:SF1">
    <property type="entry name" value="TRANSCRIPTIONAL REGULATOR DAUR"/>
    <property type="match status" value="1"/>
</dbReference>
<dbReference type="PANTHER" id="PTHR35568">
    <property type="entry name" value="TRANSCRIPTIONAL REGULATOR DAUR"/>
    <property type="match status" value="1"/>
</dbReference>
<evidence type="ECO:0000313" key="3">
    <source>
        <dbReference type="EMBL" id="UUI02267.1"/>
    </source>
</evidence>
<feature type="domain" description="YheO-like" evidence="1">
    <location>
        <begin position="9"/>
        <end position="120"/>
    </location>
</feature>
<dbReference type="InterPro" id="IPR039446">
    <property type="entry name" value="DauR-like"/>
</dbReference>
<keyword evidence="4" id="KW-1185">Reference proteome</keyword>
<evidence type="ECO:0000259" key="1">
    <source>
        <dbReference type="Pfam" id="PF08348"/>
    </source>
</evidence>
<gene>
    <name evidence="3" type="ORF">NP439_19835</name>
</gene>
<name>A0ABY5JPP8_9BACI</name>
<sequence length="216" mass="24262">MRNSEIDIHFLKKIMKGLAAQFGENCEVVLHDLTLPYDKTIIAIENGHITGRGIGDPGTNLGLEVLRGEIESGDRFNYVTQTKEGKLLRSSSIYLENEDGEVVGSLCINFDISELMMAENVIKSLTSTNLANHVKEDFVNNVNDILDSLLQESQELIGKPVAFMEKEDKIKAIHYLDKKGAFLIKKAGEKIAKFFDISKYSLYNMLEQTKNKKNDS</sequence>
<dbReference type="RefSeq" id="WP_040978702.1">
    <property type="nucleotide sequence ID" value="NZ_CP101914.1"/>
</dbReference>
<evidence type="ECO:0000313" key="4">
    <source>
        <dbReference type="Proteomes" id="UP001059773"/>
    </source>
</evidence>
<proteinExistence type="predicted"/>
<protein>
    <submittedName>
        <fullName evidence="3">Helix-turn-helix transcriptional regulator</fullName>
    </submittedName>
</protein>